<reference evidence="1 2" key="1">
    <citation type="submission" date="2013-11" db="EMBL/GenBank/DDBJ databases">
        <title>Genome sequencing of Stegodyphus mimosarum.</title>
        <authorList>
            <person name="Bechsgaard J."/>
        </authorList>
    </citation>
    <scope>NUCLEOTIDE SEQUENCE [LARGE SCALE GENOMIC DNA]</scope>
</reference>
<evidence type="ECO:0000313" key="2">
    <source>
        <dbReference type="Proteomes" id="UP000054359"/>
    </source>
</evidence>
<dbReference type="STRING" id="407821.A0A087T2Q2"/>
<sequence length="98" mass="11726">MLSKGILLLHDNARPHTFRRTWDLIESFGWKVLDLALYSPNLTSSDFFLFRFSDNEEMKAAMNFWLSEQVADYFEEDFQNLVLRYDMCINKQGNYVEK</sequence>
<accession>A0A087T2Q2</accession>
<dbReference type="OMA" id="HTFRRTW"/>
<dbReference type="PANTHER" id="PTHR46060">
    <property type="entry name" value="MARINER MOS1 TRANSPOSASE-LIKE PROTEIN"/>
    <property type="match status" value="1"/>
</dbReference>
<name>A0A087T2Q2_STEMI</name>
<feature type="non-terminal residue" evidence="1">
    <location>
        <position position="98"/>
    </location>
</feature>
<dbReference type="InterPro" id="IPR052709">
    <property type="entry name" value="Transposase-MT_Hybrid"/>
</dbReference>
<dbReference type="AlphaFoldDB" id="A0A087T2Q2"/>
<dbReference type="EMBL" id="KK113122">
    <property type="protein sequence ID" value="KFM59391.1"/>
    <property type="molecule type" value="Genomic_DNA"/>
</dbReference>
<protein>
    <submittedName>
        <fullName evidence="1">Mariner Mos1 transposase</fullName>
    </submittedName>
</protein>
<dbReference type="OrthoDB" id="6431520at2759"/>
<organism evidence="1 2">
    <name type="scientific">Stegodyphus mimosarum</name>
    <name type="common">African social velvet spider</name>
    <dbReference type="NCBI Taxonomy" id="407821"/>
    <lineage>
        <taxon>Eukaryota</taxon>
        <taxon>Metazoa</taxon>
        <taxon>Ecdysozoa</taxon>
        <taxon>Arthropoda</taxon>
        <taxon>Chelicerata</taxon>
        <taxon>Arachnida</taxon>
        <taxon>Araneae</taxon>
        <taxon>Araneomorphae</taxon>
        <taxon>Entelegynae</taxon>
        <taxon>Eresoidea</taxon>
        <taxon>Eresidae</taxon>
        <taxon>Stegodyphus</taxon>
    </lineage>
</organism>
<dbReference type="Proteomes" id="UP000054359">
    <property type="component" value="Unassembled WGS sequence"/>
</dbReference>
<keyword evidence="2" id="KW-1185">Reference proteome</keyword>
<dbReference type="GO" id="GO:0003676">
    <property type="term" value="F:nucleic acid binding"/>
    <property type="evidence" value="ECO:0007669"/>
    <property type="project" value="InterPro"/>
</dbReference>
<proteinExistence type="predicted"/>
<dbReference type="PANTHER" id="PTHR46060:SF1">
    <property type="entry name" value="MARINER MOS1 TRANSPOSASE-LIKE PROTEIN"/>
    <property type="match status" value="1"/>
</dbReference>
<dbReference type="InterPro" id="IPR036397">
    <property type="entry name" value="RNaseH_sf"/>
</dbReference>
<evidence type="ECO:0000313" key="1">
    <source>
        <dbReference type="EMBL" id="KFM59391.1"/>
    </source>
</evidence>
<dbReference type="Gene3D" id="3.30.420.10">
    <property type="entry name" value="Ribonuclease H-like superfamily/Ribonuclease H"/>
    <property type="match status" value="1"/>
</dbReference>
<gene>
    <name evidence="1" type="ORF">X975_02342</name>
</gene>